<evidence type="ECO:0000259" key="5">
    <source>
        <dbReference type="PROSITE" id="PS50977"/>
    </source>
</evidence>
<feature type="domain" description="HTH tetR-type" evidence="5">
    <location>
        <begin position="15"/>
        <end position="75"/>
    </location>
</feature>
<name>A0ABY4IEG1_9MICO</name>
<dbReference type="Gene3D" id="1.10.357.10">
    <property type="entry name" value="Tetracycline Repressor, domain 2"/>
    <property type="match status" value="1"/>
</dbReference>
<evidence type="ECO:0000256" key="2">
    <source>
        <dbReference type="ARBA" id="ARBA00023125"/>
    </source>
</evidence>
<dbReference type="InterPro" id="IPR050109">
    <property type="entry name" value="HTH-type_TetR-like_transc_reg"/>
</dbReference>
<evidence type="ECO:0000256" key="1">
    <source>
        <dbReference type="ARBA" id="ARBA00023015"/>
    </source>
</evidence>
<proteinExistence type="predicted"/>
<evidence type="ECO:0000256" key="4">
    <source>
        <dbReference type="PROSITE-ProRule" id="PRU00335"/>
    </source>
</evidence>
<keyword evidence="1" id="KW-0805">Transcription regulation</keyword>
<evidence type="ECO:0000256" key="3">
    <source>
        <dbReference type="ARBA" id="ARBA00023163"/>
    </source>
</evidence>
<dbReference type="PROSITE" id="PS50977">
    <property type="entry name" value="HTH_TETR_2"/>
    <property type="match status" value="1"/>
</dbReference>
<accession>A0ABY4IEG1</accession>
<dbReference type="Pfam" id="PF00440">
    <property type="entry name" value="TetR_N"/>
    <property type="match status" value="1"/>
</dbReference>
<dbReference type="SUPFAM" id="SSF46689">
    <property type="entry name" value="Homeodomain-like"/>
    <property type="match status" value="1"/>
</dbReference>
<keyword evidence="3" id="KW-0804">Transcription</keyword>
<evidence type="ECO:0000313" key="6">
    <source>
        <dbReference type="EMBL" id="UPL11160.1"/>
    </source>
</evidence>
<reference evidence="6 7" key="1">
    <citation type="submission" date="2021-06" db="EMBL/GenBank/DDBJ databases">
        <title>Genome-based taxonomic framework of Microbacterium strains isolated from marine environment, the description of four new species and reclassification of four preexisting species.</title>
        <authorList>
            <person name="Lee S.D."/>
            <person name="Kim S.-M."/>
            <person name="Byeon Y.-S."/>
            <person name="Yang H.L."/>
            <person name="Kim I.S."/>
        </authorList>
    </citation>
    <scope>NUCLEOTIDE SEQUENCE [LARGE SCALE GENOMIC DNA]</scope>
    <source>
        <strain evidence="6 7">SSW1-51</strain>
    </source>
</reference>
<gene>
    <name evidence="6" type="ORF">KV394_08575</name>
</gene>
<dbReference type="InterPro" id="IPR009057">
    <property type="entry name" value="Homeodomain-like_sf"/>
</dbReference>
<dbReference type="RefSeq" id="WP_247982809.1">
    <property type="nucleotide sequence ID" value="NZ_CP078076.1"/>
</dbReference>
<dbReference type="EMBL" id="CP078076">
    <property type="protein sequence ID" value="UPL11160.1"/>
    <property type="molecule type" value="Genomic_DNA"/>
</dbReference>
<dbReference type="PANTHER" id="PTHR30055:SF238">
    <property type="entry name" value="MYCOFACTOCIN BIOSYNTHESIS TRANSCRIPTIONAL REGULATOR MFTR-RELATED"/>
    <property type="match status" value="1"/>
</dbReference>
<protein>
    <submittedName>
        <fullName evidence="6">TetR/AcrR family transcriptional regulator</fullName>
    </submittedName>
</protein>
<keyword evidence="2 4" id="KW-0238">DNA-binding</keyword>
<organism evidence="6 7">
    <name type="scientific">Microbacterium sufflavum</name>
    <dbReference type="NCBI Taxonomy" id="2851649"/>
    <lineage>
        <taxon>Bacteria</taxon>
        <taxon>Bacillati</taxon>
        <taxon>Actinomycetota</taxon>
        <taxon>Actinomycetes</taxon>
        <taxon>Micrococcales</taxon>
        <taxon>Microbacteriaceae</taxon>
        <taxon>Microbacterium</taxon>
    </lineage>
</organism>
<dbReference type="PANTHER" id="PTHR30055">
    <property type="entry name" value="HTH-TYPE TRANSCRIPTIONAL REGULATOR RUTR"/>
    <property type="match status" value="1"/>
</dbReference>
<feature type="DNA-binding region" description="H-T-H motif" evidence="4">
    <location>
        <begin position="38"/>
        <end position="57"/>
    </location>
</feature>
<dbReference type="Proteomes" id="UP000831467">
    <property type="component" value="Chromosome"/>
</dbReference>
<evidence type="ECO:0000313" key="7">
    <source>
        <dbReference type="Proteomes" id="UP000831467"/>
    </source>
</evidence>
<dbReference type="InterPro" id="IPR001647">
    <property type="entry name" value="HTH_TetR"/>
</dbReference>
<keyword evidence="7" id="KW-1185">Reference proteome</keyword>
<sequence>MPAPATPHSSNARGRATARAIETAAVRLALEKGPAALTVDEICAAAGVKQRTFFNHFPTKEDALLGSALPRLNEQRVREYLSDATVGVLSGALGLVELPASPDGQEDLAAARMRVLAASPALAERQASRLLPLAREVTEVIRLKLRAVGPDQAAERIDAAASVLTRIASTLVLQAGRAGEAEPGLDDLRWIWDRLL</sequence>